<evidence type="ECO:0000313" key="2">
    <source>
        <dbReference type="EMBL" id="KAF4733585.1"/>
    </source>
</evidence>
<name>A0A7J6SLL1_PEROL</name>
<accession>A0A7J6SLL1</accession>
<dbReference type="Proteomes" id="UP000553632">
    <property type="component" value="Unassembled WGS sequence"/>
</dbReference>
<keyword evidence="3" id="KW-1185">Reference proteome</keyword>
<comment type="caution">
    <text evidence="2">The sequence shown here is derived from an EMBL/GenBank/DDBJ whole genome shotgun (WGS) entry which is preliminary data.</text>
</comment>
<keyword evidence="1" id="KW-0175">Coiled coil</keyword>
<evidence type="ECO:0000256" key="1">
    <source>
        <dbReference type="SAM" id="Coils"/>
    </source>
</evidence>
<gene>
    <name evidence="2" type="ORF">FOZ63_021020</name>
</gene>
<protein>
    <submittedName>
        <fullName evidence="2">Uncharacterized protein</fullName>
    </submittedName>
</protein>
<organism evidence="2 3">
    <name type="scientific">Perkinsus olseni</name>
    <name type="common">Perkinsus atlanticus</name>
    <dbReference type="NCBI Taxonomy" id="32597"/>
    <lineage>
        <taxon>Eukaryota</taxon>
        <taxon>Sar</taxon>
        <taxon>Alveolata</taxon>
        <taxon>Perkinsozoa</taxon>
        <taxon>Perkinsea</taxon>
        <taxon>Perkinsida</taxon>
        <taxon>Perkinsidae</taxon>
        <taxon>Perkinsus</taxon>
    </lineage>
</organism>
<proteinExistence type="predicted"/>
<dbReference type="AlphaFoldDB" id="A0A7J6SLL1"/>
<reference evidence="2 3" key="1">
    <citation type="submission" date="2020-04" db="EMBL/GenBank/DDBJ databases">
        <title>Perkinsus olseni comparative genomics.</title>
        <authorList>
            <person name="Bogema D.R."/>
        </authorList>
    </citation>
    <scope>NUCLEOTIDE SEQUENCE [LARGE SCALE GENOMIC DNA]</scope>
    <source>
        <strain evidence="2 3">ATCC PRA-207</strain>
    </source>
</reference>
<feature type="coiled-coil region" evidence="1">
    <location>
        <begin position="104"/>
        <end position="152"/>
    </location>
</feature>
<evidence type="ECO:0000313" key="3">
    <source>
        <dbReference type="Proteomes" id="UP000553632"/>
    </source>
</evidence>
<dbReference type="EMBL" id="JABANO010017393">
    <property type="protein sequence ID" value="KAF4733585.1"/>
    <property type="molecule type" value="Genomic_DNA"/>
</dbReference>
<sequence length="329" mass="36472">MAATEATVRSLRRALTEAGALWSITDDEDTLRERLQGHSGTELGRECSSDECRLLCSLRELSVVVVDSGANTDRVGTEDKRTQALITGREERDAAVQTDSNGEVDRLKTELAFERRRVINLERQYTRSEVDRLDLIARTNTLEIELRRLEQQLAHDRDFNAHKHAREDTSLKDLGRSILSSVASPCGIQAVLGGEGGPTLLLSIMVEAVCTAHIKHQDYCWVEIRLASDDSGRLIAAGRTHGEKFSVEDGRELSFGGAKLEMTCQFSSSAAERTLKMLICVWGKCDEGKAYLAEKSSQWEPVSTHEDTRMYSLDGGGYLMLKHVIAGIT</sequence>